<dbReference type="PANTHER" id="PTHR33121">
    <property type="entry name" value="CYCLIC DI-GMP PHOSPHODIESTERASE PDEF"/>
    <property type="match status" value="1"/>
</dbReference>
<accession>T1BE49</accession>
<dbReference type="InterPro" id="IPR000160">
    <property type="entry name" value="GGDEF_dom"/>
</dbReference>
<dbReference type="GO" id="GO:0071111">
    <property type="term" value="F:cyclic-guanylate-specific phosphodiesterase activity"/>
    <property type="evidence" value="ECO:0007669"/>
    <property type="project" value="InterPro"/>
</dbReference>
<reference evidence="3" key="1">
    <citation type="submission" date="2013-08" db="EMBL/GenBank/DDBJ databases">
        <authorList>
            <person name="Mendez C."/>
            <person name="Richter M."/>
            <person name="Ferrer M."/>
            <person name="Sanchez J."/>
        </authorList>
    </citation>
    <scope>NUCLEOTIDE SEQUENCE</scope>
</reference>
<reference evidence="3" key="2">
    <citation type="journal article" date="2014" name="ISME J.">
        <title>Microbial stratification in low pH oxic and suboxic macroscopic growths along an acid mine drainage.</title>
        <authorList>
            <person name="Mendez-Garcia C."/>
            <person name="Mesa V."/>
            <person name="Sprenger R.R."/>
            <person name="Richter M."/>
            <person name="Diez M.S."/>
            <person name="Solano J."/>
            <person name="Bargiela R."/>
            <person name="Golyshina O.V."/>
            <person name="Manteca A."/>
            <person name="Ramos J.L."/>
            <person name="Gallego J.R."/>
            <person name="Llorente I."/>
            <person name="Martins Dos Santos V.A."/>
            <person name="Jensen O.N."/>
            <person name="Pelaez A.I."/>
            <person name="Sanchez J."/>
            <person name="Ferrer M."/>
        </authorList>
    </citation>
    <scope>NUCLEOTIDE SEQUENCE</scope>
</reference>
<dbReference type="InterPro" id="IPR029787">
    <property type="entry name" value="Nucleotide_cyclase"/>
</dbReference>
<sequence>MLWGERLRVRLGAALAAERVASLLLVEVEHAQTVLDSDGYDHWDRLLQSVAARIRALTSPRDLVGVVRERVFGIYVETPGSRDDLDRFVRCLVAALGNPHVVDGLEISGLTARAGITMLVQDDLTLDAMVNQAGLALREARKTGLAVVHFEDEMSLERETGHRIREAFGQALRACKPFLVYQPIVDMAQGTLFGFEGLIRWREDEHHQRSADEFIGSVESDPALARELGQFVLMAAAGHIEQWTALGFEGALTINIGARHFLSEHFLNDVGEALQRVTRDRDRLIIEITETGPFADLERARVVTETLQSWGVRVLLDDFGTGYASMVHLHQLPVNGIKIDKRFVQNLLQDDKALWIVSSLLLHAQSQGLLVIAEGVENDSVGTLLLELGCHLAQGYYIARPLMAWDIPNWLAKWTPPARWRRRRMRPWPLTNLDGMAAGFS</sequence>
<feature type="non-terminal residue" evidence="3">
    <location>
        <position position="441"/>
    </location>
</feature>
<dbReference type="SUPFAM" id="SSF141868">
    <property type="entry name" value="EAL domain-like"/>
    <property type="match status" value="1"/>
</dbReference>
<dbReference type="PANTHER" id="PTHR33121:SF70">
    <property type="entry name" value="SIGNALING PROTEIN YKOW"/>
    <property type="match status" value="1"/>
</dbReference>
<dbReference type="AlphaFoldDB" id="T1BE49"/>
<dbReference type="InterPro" id="IPR050706">
    <property type="entry name" value="Cyclic-di-GMP_PDE-like"/>
</dbReference>
<dbReference type="PROSITE" id="PS50887">
    <property type="entry name" value="GGDEF"/>
    <property type="match status" value="1"/>
</dbReference>
<dbReference type="EMBL" id="AUZZ01004608">
    <property type="protein sequence ID" value="EQD52470.1"/>
    <property type="molecule type" value="Genomic_DNA"/>
</dbReference>
<dbReference type="Pfam" id="PF00563">
    <property type="entry name" value="EAL"/>
    <property type="match status" value="1"/>
</dbReference>
<dbReference type="SMART" id="SM00052">
    <property type="entry name" value="EAL"/>
    <property type="match status" value="1"/>
</dbReference>
<dbReference type="Gene3D" id="3.20.20.450">
    <property type="entry name" value="EAL domain"/>
    <property type="match status" value="1"/>
</dbReference>
<dbReference type="PROSITE" id="PS50883">
    <property type="entry name" value="EAL"/>
    <property type="match status" value="1"/>
</dbReference>
<name>T1BE49_9ZZZZ</name>
<proteinExistence type="predicted"/>
<dbReference type="Gene3D" id="3.30.70.270">
    <property type="match status" value="1"/>
</dbReference>
<protein>
    <submittedName>
        <fullName evidence="3">Signal transduction protein</fullName>
    </submittedName>
</protein>
<evidence type="ECO:0000313" key="3">
    <source>
        <dbReference type="EMBL" id="EQD52470.1"/>
    </source>
</evidence>
<dbReference type="InterPro" id="IPR035919">
    <property type="entry name" value="EAL_sf"/>
</dbReference>
<organism evidence="3">
    <name type="scientific">mine drainage metagenome</name>
    <dbReference type="NCBI Taxonomy" id="410659"/>
    <lineage>
        <taxon>unclassified sequences</taxon>
        <taxon>metagenomes</taxon>
        <taxon>ecological metagenomes</taxon>
    </lineage>
</organism>
<gene>
    <name evidence="3" type="ORF">B2A_06510</name>
</gene>
<dbReference type="CDD" id="cd01948">
    <property type="entry name" value="EAL"/>
    <property type="match status" value="1"/>
</dbReference>
<dbReference type="SMART" id="SM00267">
    <property type="entry name" value="GGDEF"/>
    <property type="match status" value="1"/>
</dbReference>
<comment type="caution">
    <text evidence="3">The sequence shown here is derived from an EMBL/GenBank/DDBJ whole genome shotgun (WGS) entry which is preliminary data.</text>
</comment>
<dbReference type="InterPro" id="IPR043128">
    <property type="entry name" value="Rev_trsase/Diguanyl_cyclase"/>
</dbReference>
<dbReference type="InterPro" id="IPR001633">
    <property type="entry name" value="EAL_dom"/>
</dbReference>
<evidence type="ECO:0000259" key="1">
    <source>
        <dbReference type="PROSITE" id="PS50883"/>
    </source>
</evidence>
<feature type="domain" description="EAL" evidence="1">
    <location>
        <begin position="161"/>
        <end position="415"/>
    </location>
</feature>
<evidence type="ECO:0000259" key="2">
    <source>
        <dbReference type="PROSITE" id="PS50887"/>
    </source>
</evidence>
<dbReference type="Pfam" id="PF00990">
    <property type="entry name" value="GGDEF"/>
    <property type="match status" value="1"/>
</dbReference>
<feature type="domain" description="GGDEF" evidence="2">
    <location>
        <begin position="19"/>
        <end position="153"/>
    </location>
</feature>
<dbReference type="SUPFAM" id="SSF55073">
    <property type="entry name" value="Nucleotide cyclase"/>
    <property type="match status" value="1"/>
</dbReference>